<evidence type="ECO:0000313" key="2">
    <source>
        <dbReference type="EMBL" id="MBB5760241.1"/>
    </source>
</evidence>
<organism evidence="2 3">
    <name type="scientific">Methylorubrum rhodinum</name>
    <dbReference type="NCBI Taxonomy" id="29428"/>
    <lineage>
        <taxon>Bacteria</taxon>
        <taxon>Pseudomonadati</taxon>
        <taxon>Pseudomonadota</taxon>
        <taxon>Alphaproteobacteria</taxon>
        <taxon>Hyphomicrobiales</taxon>
        <taxon>Methylobacteriaceae</taxon>
        <taxon>Methylorubrum</taxon>
    </lineage>
</organism>
<sequence>MPGPEDRLKASGQHVAIVGAFSVADDESGRVKTVRFRDAPAAIEFGLRAQRIEETISGIHPFMSLRISTPAEPVDGDSTKLPISGTALERELLKITGNPAPEEIGGKIVMDLMRGLDEQAPFWDPSFDVLLTEAYYFSRMFRRSAGEKVGGVDLHELIYEPGFNRLLTAYLRAPGEDAAAILELTRDAFPGDAFRRGTAPPELVKLRDDLLDHLRTLRAWLNQATDGDRFVVLQKDAAKGADARIAGEFDQKLRNLPIHGHRGKSLKEIYAVYREARDVVTQIARSEPLMAFVTAWYFSAFSSSPDPREKAKAILQTLYVDKGWKPTNIDAALEKELFELHAQKLRQLHSQRFGASEKPAARASANLIEATISEWVRLRKPGRVFRTDELIKEMGRLFLQLSDKFIPGMKQIRELIDEAMKLILKAEREVDANFTVVPEDADKPVDATAVLLEDRLMPVFASLDRTFAEMQAEKSVKEPVVLGLAETLQDVLSAAKDASGKALCEAVLKAVAARSTQVVSAVMEPIATNQKAIDERGGVLEKAVIAEWKTAFSSGGFVAAGAAGGISCPDVMEDDVGRRAESLPEVARLAVGQRVGLPLGFGTDPGKDGESPLASPNNPALSYSPSLGLTVNLPMTESELLAAVKEGEREAVSDALKPVWASMAQAQSDVLKAKRNIMDDEEFLNVAKAPQDAGRRALLRALIFGEHLLAAPEASSVLNKQDTSVFARILFECMRSVGARSEFERDGRSALERPSVDKDPGFADVPIKDVLQIKSIEDGTASIGRFLAYVDGEAQRVLALRDYLADMKDVKTLAEELSRSGDGVLTIVNATIDARGEMDPIEIEAIYESPLEGAVPPPAVVYVTRQAFAGGSGSLAPLERKLFEKENAPLRRGPGGQTRLQEVAPYSQLGFPLYVGRQLEAARLPSIVADVDMAGTLVLALCGIKRPTGALEGAWQELQRVTGTPASPKDSHPEFWRRFLSSARIEPQLWCKLTAHAIATRQMEHKAPEFRRSLVAAIQAVASAVDGNDGAGLRSRTWYVHDSRWKLVPPGVAAMPVDAPKVFLVTKDKPSDGALPNAQDDLFDLI</sequence>
<dbReference type="Proteomes" id="UP000583454">
    <property type="component" value="Unassembled WGS sequence"/>
</dbReference>
<dbReference type="EMBL" id="JACHOP010000039">
    <property type="protein sequence ID" value="MBB5760241.1"/>
    <property type="molecule type" value="Genomic_DNA"/>
</dbReference>
<proteinExistence type="predicted"/>
<name>A0A840ZTR5_9HYPH</name>
<comment type="caution">
    <text evidence="2">The sequence shown here is derived from an EMBL/GenBank/DDBJ whole genome shotgun (WGS) entry which is preliminary data.</text>
</comment>
<accession>A0A840ZTR5</accession>
<reference evidence="2 3" key="1">
    <citation type="submission" date="2020-08" db="EMBL/GenBank/DDBJ databases">
        <title>Genomic Encyclopedia of Type Strains, Phase IV (KMG-IV): sequencing the most valuable type-strain genomes for metagenomic binning, comparative biology and taxonomic classification.</title>
        <authorList>
            <person name="Goeker M."/>
        </authorList>
    </citation>
    <scope>NUCLEOTIDE SEQUENCE [LARGE SCALE GENOMIC DNA]</scope>
    <source>
        <strain evidence="2 3">DSM 2163</strain>
    </source>
</reference>
<dbReference type="RefSeq" id="WP_183574010.1">
    <property type="nucleotide sequence ID" value="NZ_JACHOP010000039.1"/>
</dbReference>
<feature type="region of interest" description="Disordered" evidence="1">
    <location>
        <begin position="600"/>
        <end position="619"/>
    </location>
</feature>
<protein>
    <submittedName>
        <fullName evidence="2">Uncharacterized protein</fullName>
    </submittedName>
</protein>
<dbReference type="AlphaFoldDB" id="A0A840ZTR5"/>
<keyword evidence="3" id="KW-1185">Reference proteome</keyword>
<gene>
    <name evidence="2" type="ORF">HNR00_004990</name>
</gene>
<evidence type="ECO:0000313" key="3">
    <source>
        <dbReference type="Proteomes" id="UP000583454"/>
    </source>
</evidence>
<evidence type="ECO:0000256" key="1">
    <source>
        <dbReference type="SAM" id="MobiDB-lite"/>
    </source>
</evidence>